<feature type="compositionally biased region" description="Basic and acidic residues" evidence="2">
    <location>
        <begin position="212"/>
        <end position="222"/>
    </location>
</feature>
<keyword evidence="5" id="KW-1185">Reference proteome</keyword>
<dbReference type="SUPFAM" id="SSF57889">
    <property type="entry name" value="Cysteine-rich domain"/>
    <property type="match status" value="3"/>
</dbReference>
<feature type="region of interest" description="Disordered" evidence="2">
    <location>
        <begin position="178"/>
        <end position="222"/>
    </location>
</feature>
<proteinExistence type="predicted"/>
<dbReference type="EMBL" id="VDCV01000009">
    <property type="protein sequence ID" value="KAB5541743.1"/>
    <property type="molecule type" value="Genomic_DNA"/>
</dbReference>
<dbReference type="InterPro" id="IPR046349">
    <property type="entry name" value="C1-like_sf"/>
</dbReference>
<evidence type="ECO:0000256" key="1">
    <source>
        <dbReference type="ARBA" id="ARBA00022737"/>
    </source>
</evidence>
<evidence type="ECO:0000313" key="4">
    <source>
        <dbReference type="EMBL" id="KAB5541743.1"/>
    </source>
</evidence>
<dbReference type="PANTHER" id="PTHR32410:SF163">
    <property type="entry name" value="DC1 DOMAIN-CONTAINING PROTEIN"/>
    <property type="match status" value="1"/>
</dbReference>
<dbReference type="InterPro" id="IPR053192">
    <property type="entry name" value="Vacuole_Formation_Reg"/>
</dbReference>
<keyword evidence="1" id="KW-0677">Repeat</keyword>
<sequence>MEELKAVLKETILEAQQEMKLPNAPLIIATKGPSLSSTSRIARELADAYKHPLIDEDDITKALESIRPASSSRTKISDEHFRQLIFEVLYHLASAQLNRQISVTVNTALSDRAYLDKLASLARSMKACLVIIECDAQDQQKAGYAVPGDILKLPVNTELLFSSDKVISGDCSTAIPHTASEEPLQDYPSGSEKTVRKNSNKITHQDFPSQEKVPKESDRKKPMNDHLHALSLSEKPRKDKLVCKSCRELISDQNYHCEECDEFILHKSCAETPDQIKAIAQNCPQYLRKLIPRYEFLNTQKCSNCDEFSTRCYDCLLETNLQGGFLPSILHHKWHEHPLNFIIMPHGFNYQYLCCTCGKLGKSISYKCYDCNYDLHINCALLPTTVSFKSDKHRLSLVWQGDYGEYTCDICKEREGRSNFFFLCGDCNLAVHIWCMPDLNNSTVTY</sequence>
<name>A0A5N5LG73_9ROSI</name>
<dbReference type="Proteomes" id="UP000326939">
    <property type="component" value="Chromosome 9"/>
</dbReference>
<organism evidence="4 5">
    <name type="scientific">Salix brachista</name>
    <dbReference type="NCBI Taxonomy" id="2182728"/>
    <lineage>
        <taxon>Eukaryota</taxon>
        <taxon>Viridiplantae</taxon>
        <taxon>Streptophyta</taxon>
        <taxon>Embryophyta</taxon>
        <taxon>Tracheophyta</taxon>
        <taxon>Spermatophyta</taxon>
        <taxon>Magnoliopsida</taxon>
        <taxon>eudicotyledons</taxon>
        <taxon>Gunneridae</taxon>
        <taxon>Pentapetalae</taxon>
        <taxon>rosids</taxon>
        <taxon>fabids</taxon>
        <taxon>Malpighiales</taxon>
        <taxon>Salicaceae</taxon>
        <taxon>Saliceae</taxon>
        <taxon>Salix</taxon>
    </lineage>
</organism>
<dbReference type="AlphaFoldDB" id="A0A5N5LG73"/>
<accession>A0A5N5LG73</accession>
<dbReference type="PANTHER" id="PTHR32410">
    <property type="entry name" value="CYSTEINE/HISTIDINE-RICH C1 DOMAIN FAMILY PROTEIN"/>
    <property type="match status" value="1"/>
</dbReference>
<dbReference type="InterPro" id="IPR027417">
    <property type="entry name" value="P-loop_NTPase"/>
</dbReference>
<dbReference type="InterPro" id="IPR004146">
    <property type="entry name" value="DC1"/>
</dbReference>
<dbReference type="Gene3D" id="3.40.50.300">
    <property type="entry name" value="P-loop containing nucleotide triphosphate hydrolases"/>
    <property type="match status" value="1"/>
</dbReference>
<feature type="domain" description="DC1" evidence="3">
    <location>
        <begin position="391"/>
        <end position="436"/>
    </location>
</feature>
<evidence type="ECO:0000256" key="2">
    <source>
        <dbReference type="SAM" id="MobiDB-lite"/>
    </source>
</evidence>
<gene>
    <name evidence="4" type="ORF">DKX38_014717</name>
</gene>
<evidence type="ECO:0000313" key="5">
    <source>
        <dbReference type="Proteomes" id="UP000326939"/>
    </source>
</evidence>
<feature type="domain" description="DC1" evidence="3">
    <location>
        <begin position="226"/>
        <end position="270"/>
    </location>
</feature>
<protein>
    <recommendedName>
        <fullName evidence="3">DC1 domain-containing protein</fullName>
    </recommendedName>
</protein>
<dbReference type="Pfam" id="PF03107">
    <property type="entry name" value="C1_2"/>
    <property type="match status" value="3"/>
</dbReference>
<reference evidence="5" key="1">
    <citation type="journal article" date="2019" name="Gigascience">
        <title>De novo genome assembly of the endangered Acer yangbiense, a plant species with extremely small populations endemic to Yunnan Province, China.</title>
        <authorList>
            <person name="Yang J."/>
            <person name="Wariss H.M."/>
            <person name="Tao L."/>
            <person name="Zhang R."/>
            <person name="Yun Q."/>
            <person name="Hollingsworth P."/>
            <person name="Dao Z."/>
            <person name="Luo G."/>
            <person name="Guo H."/>
            <person name="Ma Y."/>
            <person name="Sun W."/>
        </authorList>
    </citation>
    <scope>NUCLEOTIDE SEQUENCE [LARGE SCALE GENOMIC DNA]</scope>
    <source>
        <strain evidence="5">cv. br00</strain>
    </source>
</reference>
<feature type="domain" description="DC1" evidence="3">
    <location>
        <begin position="333"/>
        <end position="380"/>
    </location>
</feature>
<comment type="caution">
    <text evidence="4">The sequence shown here is derived from an EMBL/GenBank/DDBJ whole genome shotgun (WGS) entry which is preliminary data.</text>
</comment>
<evidence type="ECO:0000259" key="3">
    <source>
        <dbReference type="Pfam" id="PF03107"/>
    </source>
</evidence>